<name>A0ABY7WZX9_9BACL</name>
<sequence length="502" mass="57962">MKIVYVPIDERPCNVDVVQRIVGVTDEVTLLTPPDHLYGYKKEAADKIGIREWVRSVKDCDAFVLSADMLCYGGLLPSRLHHMTETDRDAFIEWMRTLQSETDAPLYVATMIMRTPKYSSNDEEPDYYGQFGAEIYRRSWLQDREGRDGLTEMEQQELVTLNELVPTEHVEDYEARRAFNRSINEAMIQLVEEGVIERLFIPQDDSAEYGYTSIDQTNVLRQIQERRVLTKVHMYPGADEVGATMVARAFLDHQGTRPRVHPMWSSVLGPTLIPMYEDRPFIESMYAHLDAIGLHLVETIEDADLMLAYNVPGRVMQESWDQDERDVTYTSFRHMRQFVTKIESALTQGKRVIVADSAYANGGDQELIMWLDELNILEQLDSYKGWNTNGNTLGTTLAQGVFAQVGKRERIRENVLYHVLDDFVYQAKVRMKMTNTVLPQYGASYFDLNEQATVISQERDRVMTEVARHVIRHSFQEAWTVNTSAPWNRMFECRLEFGGTTQ</sequence>
<proteinExistence type="predicted"/>
<dbReference type="Pfam" id="PF13552">
    <property type="entry name" value="DUF4127"/>
    <property type="match status" value="1"/>
</dbReference>
<dbReference type="RefSeq" id="WP_026825197.1">
    <property type="nucleotide sequence ID" value="NZ_CP118099.1"/>
</dbReference>
<evidence type="ECO:0000313" key="1">
    <source>
        <dbReference type="EMBL" id="WDH75434.1"/>
    </source>
</evidence>
<dbReference type="EMBL" id="CP118099">
    <property type="protein sequence ID" value="WDH75434.1"/>
    <property type="molecule type" value="Genomic_DNA"/>
</dbReference>
<reference evidence="1 2" key="1">
    <citation type="submission" date="2023-02" db="EMBL/GenBank/DDBJ databases">
        <title>A bacterium isolated from plastisphere.</title>
        <authorList>
            <person name="Sun Y."/>
        </authorList>
    </citation>
    <scope>NUCLEOTIDE SEQUENCE [LARGE SCALE GENOMIC DNA]</scope>
    <source>
        <strain evidence="2">a-1</strain>
    </source>
</reference>
<organism evidence="1 2">
    <name type="scientific">Exiguobacterium marinum</name>
    <dbReference type="NCBI Taxonomy" id="273528"/>
    <lineage>
        <taxon>Bacteria</taxon>
        <taxon>Bacillati</taxon>
        <taxon>Bacillota</taxon>
        <taxon>Bacilli</taxon>
        <taxon>Bacillales</taxon>
        <taxon>Bacillales Family XII. Incertae Sedis</taxon>
        <taxon>Exiguobacterium</taxon>
    </lineage>
</organism>
<keyword evidence="2" id="KW-1185">Reference proteome</keyword>
<accession>A0ABY7WZX9</accession>
<protein>
    <submittedName>
        <fullName evidence="1">DUF4127 family protein</fullName>
    </submittedName>
</protein>
<evidence type="ECO:0000313" key="2">
    <source>
        <dbReference type="Proteomes" id="UP001213680"/>
    </source>
</evidence>
<dbReference type="Proteomes" id="UP001213680">
    <property type="component" value="Chromosome"/>
</dbReference>
<dbReference type="InterPro" id="IPR025394">
    <property type="entry name" value="DUF4127"/>
</dbReference>
<gene>
    <name evidence="1" type="ORF">PTI97_11460</name>
</gene>